<dbReference type="EMBL" id="ML976116">
    <property type="protein sequence ID" value="KAF1938064.1"/>
    <property type="molecule type" value="Genomic_DNA"/>
</dbReference>
<protein>
    <submittedName>
        <fullName evidence="2">Uncharacterized protein</fullName>
    </submittedName>
</protein>
<name>A0A6A5SEK3_9PLEO</name>
<feature type="compositionally biased region" description="Low complexity" evidence="1">
    <location>
        <begin position="123"/>
        <end position="133"/>
    </location>
</feature>
<evidence type="ECO:0000313" key="3">
    <source>
        <dbReference type="Proteomes" id="UP000800038"/>
    </source>
</evidence>
<evidence type="ECO:0000313" key="2">
    <source>
        <dbReference type="EMBL" id="KAF1938064.1"/>
    </source>
</evidence>
<proteinExistence type="predicted"/>
<sequence>MTNRSLQQHQPKTTTISRRLRDRADQNLSVQPPEIPQIRSVRPRRAATLPTPHYNPIEYPTPESHPPSLVCDTSQVLEDFPRSNTSNSTHFEEERPHDLPLAQNLEFRPHESPQRSISRLVHQTSRSQQTQPTSRLEFLLPSVSGSHDFESQLSADPEQPHDTFFELRDMRYGNLATIEKIRFLIIRSAP</sequence>
<dbReference type="AlphaFoldDB" id="A0A6A5SEK3"/>
<feature type="compositionally biased region" description="Polar residues" evidence="1">
    <location>
        <begin position="1"/>
        <end position="17"/>
    </location>
</feature>
<evidence type="ECO:0000256" key="1">
    <source>
        <dbReference type="SAM" id="MobiDB-lite"/>
    </source>
</evidence>
<feature type="region of interest" description="Disordered" evidence="1">
    <location>
        <begin position="1"/>
        <end position="37"/>
    </location>
</feature>
<keyword evidence="3" id="KW-1185">Reference proteome</keyword>
<accession>A0A6A5SEK3</accession>
<gene>
    <name evidence="2" type="ORF">EJ02DRAFT_37812</name>
</gene>
<dbReference type="OrthoDB" id="5366256at2759"/>
<dbReference type="Proteomes" id="UP000800038">
    <property type="component" value="Unassembled WGS sequence"/>
</dbReference>
<organism evidence="2 3">
    <name type="scientific">Clathrospora elynae</name>
    <dbReference type="NCBI Taxonomy" id="706981"/>
    <lineage>
        <taxon>Eukaryota</taxon>
        <taxon>Fungi</taxon>
        <taxon>Dikarya</taxon>
        <taxon>Ascomycota</taxon>
        <taxon>Pezizomycotina</taxon>
        <taxon>Dothideomycetes</taxon>
        <taxon>Pleosporomycetidae</taxon>
        <taxon>Pleosporales</taxon>
        <taxon>Diademaceae</taxon>
        <taxon>Clathrospora</taxon>
    </lineage>
</organism>
<reference evidence="2" key="1">
    <citation type="journal article" date="2020" name="Stud. Mycol.">
        <title>101 Dothideomycetes genomes: a test case for predicting lifestyles and emergence of pathogens.</title>
        <authorList>
            <person name="Haridas S."/>
            <person name="Albert R."/>
            <person name="Binder M."/>
            <person name="Bloem J."/>
            <person name="Labutti K."/>
            <person name="Salamov A."/>
            <person name="Andreopoulos B."/>
            <person name="Baker S."/>
            <person name="Barry K."/>
            <person name="Bills G."/>
            <person name="Bluhm B."/>
            <person name="Cannon C."/>
            <person name="Castanera R."/>
            <person name="Culley D."/>
            <person name="Daum C."/>
            <person name="Ezra D."/>
            <person name="Gonzalez J."/>
            <person name="Henrissat B."/>
            <person name="Kuo A."/>
            <person name="Liang C."/>
            <person name="Lipzen A."/>
            <person name="Lutzoni F."/>
            <person name="Magnuson J."/>
            <person name="Mondo S."/>
            <person name="Nolan M."/>
            <person name="Ohm R."/>
            <person name="Pangilinan J."/>
            <person name="Park H.-J."/>
            <person name="Ramirez L."/>
            <person name="Alfaro M."/>
            <person name="Sun H."/>
            <person name="Tritt A."/>
            <person name="Yoshinaga Y."/>
            <person name="Zwiers L.-H."/>
            <person name="Turgeon B."/>
            <person name="Goodwin S."/>
            <person name="Spatafora J."/>
            <person name="Crous P."/>
            <person name="Grigoriev I."/>
        </authorList>
    </citation>
    <scope>NUCLEOTIDE SEQUENCE</scope>
    <source>
        <strain evidence="2">CBS 161.51</strain>
    </source>
</reference>
<feature type="region of interest" description="Disordered" evidence="1">
    <location>
        <begin position="113"/>
        <end position="133"/>
    </location>
</feature>